<keyword evidence="2" id="KW-0285">Flavoprotein</keyword>
<evidence type="ECO:0000256" key="1">
    <source>
        <dbReference type="ARBA" id="ARBA00001917"/>
    </source>
</evidence>
<dbReference type="PANTHER" id="PTHR30543:SF21">
    <property type="entry name" value="NAD(P)H-DEPENDENT FMN REDUCTASE LOT6"/>
    <property type="match status" value="1"/>
</dbReference>
<proteinExistence type="predicted"/>
<comment type="cofactor">
    <cofactor evidence="1">
        <name>FMN</name>
        <dbReference type="ChEBI" id="CHEBI:58210"/>
    </cofactor>
</comment>
<dbReference type="EMBL" id="JAGRYU010000004">
    <property type="protein sequence ID" value="MBU4680767.1"/>
    <property type="molecule type" value="Genomic_DNA"/>
</dbReference>
<dbReference type="Pfam" id="PF03358">
    <property type="entry name" value="FMN_red"/>
    <property type="match status" value="1"/>
</dbReference>
<evidence type="ECO:0000313" key="6">
    <source>
        <dbReference type="Proteomes" id="UP000686327"/>
    </source>
</evidence>
<evidence type="ECO:0000256" key="2">
    <source>
        <dbReference type="ARBA" id="ARBA00022643"/>
    </source>
</evidence>
<dbReference type="Proteomes" id="UP000686327">
    <property type="component" value="Unassembled WGS sequence"/>
</dbReference>
<dbReference type="InterPro" id="IPR005025">
    <property type="entry name" value="FMN_Rdtase-like_dom"/>
</dbReference>
<gene>
    <name evidence="5" type="ORF">KC222_01910</name>
</gene>
<evidence type="ECO:0000256" key="3">
    <source>
        <dbReference type="SAM" id="SignalP"/>
    </source>
</evidence>
<sequence>MKTLRFIGLAGSLRAASASHAILTSIGECLPPQVSLDALDIGALPHYCQDLEKGELPAAVIAARGRVEEADAVIITLPEYNHGVPGVLKNALDWLSRPVRASCMMGKYVFFVSQSSGALGGVRAQYQLRETLASMLCNMVPLPEIAISFAEQKIENGRLTDPATMAHIRAQLEVFLNVVEKNSTNG</sequence>
<accession>A0ABS6DC31</accession>
<feature type="chain" id="PRO_5047173153" evidence="3">
    <location>
        <begin position="22"/>
        <end position="186"/>
    </location>
</feature>
<name>A0ABS6DC31_9ENTR</name>
<keyword evidence="3" id="KW-0732">Signal</keyword>
<feature type="domain" description="NADPH-dependent FMN reductase-like" evidence="4">
    <location>
        <begin position="5"/>
        <end position="150"/>
    </location>
</feature>
<evidence type="ECO:0000313" key="5">
    <source>
        <dbReference type="EMBL" id="MBU4680767.1"/>
    </source>
</evidence>
<dbReference type="PANTHER" id="PTHR30543">
    <property type="entry name" value="CHROMATE REDUCTASE"/>
    <property type="match status" value="1"/>
</dbReference>
<reference evidence="5 6" key="1">
    <citation type="submission" date="2021-04" db="EMBL/GenBank/DDBJ databases">
        <authorList>
            <person name="Seiffert S.N."/>
        </authorList>
    </citation>
    <scope>NUCLEOTIDE SEQUENCE [LARGE SCALE GENOMIC DNA]</scope>
    <source>
        <strain evidence="5 6">1</strain>
    </source>
</reference>
<feature type="signal peptide" evidence="3">
    <location>
        <begin position="1"/>
        <end position="21"/>
    </location>
</feature>
<dbReference type="InterPro" id="IPR050712">
    <property type="entry name" value="NAD(P)H-dep_reductase"/>
</dbReference>
<evidence type="ECO:0000259" key="4">
    <source>
        <dbReference type="Pfam" id="PF03358"/>
    </source>
</evidence>
<keyword evidence="2" id="KW-0288">FMN</keyword>
<keyword evidence="6" id="KW-1185">Reference proteome</keyword>
<dbReference type="RefSeq" id="WP_216374422.1">
    <property type="nucleotide sequence ID" value="NZ_JAGRYT010000022.1"/>
</dbReference>
<comment type="caution">
    <text evidence="5">The sequence shown here is derived from an EMBL/GenBank/DDBJ whole genome shotgun (WGS) entry which is preliminary data.</text>
</comment>
<organism evidence="5 6">
    <name type="scientific">Cedecea davisae</name>
    <dbReference type="NCBI Taxonomy" id="158484"/>
    <lineage>
        <taxon>Bacteria</taxon>
        <taxon>Pseudomonadati</taxon>
        <taxon>Pseudomonadota</taxon>
        <taxon>Gammaproteobacteria</taxon>
        <taxon>Enterobacterales</taxon>
        <taxon>Enterobacteriaceae</taxon>
        <taxon>Cedecea</taxon>
    </lineage>
</organism>
<protein>
    <submittedName>
        <fullName evidence="5">NAD(P)H-dependent oxidoreductase</fullName>
    </submittedName>
</protein>
<reference evidence="6" key="2">
    <citation type="submission" date="2023-07" db="EMBL/GenBank/DDBJ databases">
        <title>Cedecea davisae an AmpC producer and its therapeutic implications.</title>
        <authorList>
            <person name="Notter J."/>
        </authorList>
    </citation>
    <scope>NUCLEOTIDE SEQUENCE [LARGE SCALE GENOMIC DNA]</scope>
    <source>
        <strain evidence="6">1</strain>
    </source>
</reference>